<name>A0A7J0BGV9_9BACT</name>
<feature type="domain" description="Acyl-ACP thioesterase-like C-terminal" evidence="9">
    <location>
        <begin position="157"/>
        <end position="243"/>
    </location>
</feature>
<dbReference type="Pfam" id="PF01643">
    <property type="entry name" value="Acyl-ACP_TE"/>
    <property type="match status" value="1"/>
</dbReference>
<dbReference type="Pfam" id="PF20791">
    <property type="entry name" value="Acyl-ACP_TE_C"/>
    <property type="match status" value="1"/>
</dbReference>
<dbReference type="SUPFAM" id="SSF54637">
    <property type="entry name" value="Thioesterase/thiol ester dehydrase-isomerase"/>
    <property type="match status" value="2"/>
</dbReference>
<dbReference type="EMBL" id="BLVO01000012">
    <property type="protein sequence ID" value="GFM32949.1"/>
    <property type="molecule type" value="Genomic_DNA"/>
</dbReference>
<sequence>MTVYGSETLPVRCYEVGISGVATPTSFADYFQEAASNNARDLGFPGERLWAEGVAWVLTRLSITVDRYPAAGETITVRTWPSTHDRNVAMRCYEIFDTADNLLASGTSAWAVMDVATRKIAPIPDFVGAEYPKDQPACQPFATRAVPKLREAAHTAPVLTRKADLDMNGHVNNARYSDWVMEAVPDDFLATHEPSLVDITFRAECGAGTRLTSSCSDPAAGESLHSVTLEDGTELCRARVVWRDRTEVHLSGINAAFVPGAR</sequence>
<dbReference type="PANTHER" id="PTHR31727:SF6">
    <property type="entry name" value="OLEOYL-ACYL CARRIER PROTEIN THIOESTERASE 1, CHLOROPLASTIC"/>
    <property type="match status" value="1"/>
</dbReference>
<evidence type="ECO:0000259" key="8">
    <source>
        <dbReference type="Pfam" id="PF01643"/>
    </source>
</evidence>
<evidence type="ECO:0000256" key="6">
    <source>
        <dbReference type="ARBA" id="ARBA00023098"/>
    </source>
</evidence>
<proteinExistence type="inferred from homology"/>
<organism evidence="10 11">
    <name type="scientific">Desulfovibrio subterraneus</name>
    <dbReference type="NCBI Taxonomy" id="2718620"/>
    <lineage>
        <taxon>Bacteria</taxon>
        <taxon>Pseudomonadati</taxon>
        <taxon>Thermodesulfobacteriota</taxon>
        <taxon>Desulfovibrionia</taxon>
        <taxon>Desulfovibrionales</taxon>
        <taxon>Desulfovibrionaceae</taxon>
        <taxon>Desulfovibrio</taxon>
    </lineage>
</organism>
<dbReference type="RefSeq" id="WP_174404605.1">
    <property type="nucleotide sequence ID" value="NZ_BLVO01000012.1"/>
</dbReference>
<comment type="similarity">
    <text evidence="1">Belongs to the acyl-ACP thioesterase family.</text>
</comment>
<evidence type="ECO:0000313" key="10">
    <source>
        <dbReference type="EMBL" id="GFM32949.1"/>
    </source>
</evidence>
<evidence type="ECO:0000256" key="5">
    <source>
        <dbReference type="ARBA" id="ARBA00022946"/>
    </source>
</evidence>
<dbReference type="CDD" id="cd00586">
    <property type="entry name" value="4HBT"/>
    <property type="match status" value="1"/>
</dbReference>
<evidence type="ECO:0000256" key="2">
    <source>
        <dbReference type="ARBA" id="ARBA00022516"/>
    </source>
</evidence>
<dbReference type="InterPro" id="IPR049427">
    <property type="entry name" value="Acyl-ACP_TE_C"/>
</dbReference>
<keyword evidence="5" id="KW-0809">Transit peptide</keyword>
<gene>
    <name evidence="10" type="ORF">DSM101010T_13140</name>
</gene>
<evidence type="ECO:0000256" key="3">
    <source>
        <dbReference type="ARBA" id="ARBA00022801"/>
    </source>
</evidence>
<protein>
    <submittedName>
        <fullName evidence="10">Acyl-ACP thioesterase</fullName>
    </submittedName>
</protein>
<dbReference type="Gene3D" id="3.10.129.10">
    <property type="entry name" value="Hotdog Thioesterase"/>
    <property type="match status" value="1"/>
</dbReference>
<keyword evidence="4" id="KW-0276">Fatty acid metabolism</keyword>
<dbReference type="GO" id="GO:0016297">
    <property type="term" value="F:fatty acyl-[ACP] hydrolase activity"/>
    <property type="evidence" value="ECO:0007669"/>
    <property type="project" value="InterPro"/>
</dbReference>
<dbReference type="Proteomes" id="UP000503840">
    <property type="component" value="Unassembled WGS sequence"/>
</dbReference>
<accession>A0A7J0BGV9</accession>
<dbReference type="InterPro" id="IPR045023">
    <property type="entry name" value="FATA/B"/>
</dbReference>
<dbReference type="InterPro" id="IPR029069">
    <property type="entry name" value="HotDog_dom_sf"/>
</dbReference>
<dbReference type="InterPro" id="IPR002864">
    <property type="entry name" value="Acyl-ACP_thioesterase_NHD"/>
</dbReference>
<dbReference type="AlphaFoldDB" id="A0A7J0BGV9"/>
<keyword evidence="3" id="KW-0378">Hydrolase</keyword>
<reference evidence="10 11" key="1">
    <citation type="submission" date="2020-05" db="EMBL/GenBank/DDBJ databases">
        <title>Draft genome sequence of Desulfovibrio sp. strain HN2T.</title>
        <authorList>
            <person name="Ueno A."/>
            <person name="Tamazawa S."/>
            <person name="Tamamura S."/>
            <person name="Murakami T."/>
            <person name="Kiyama T."/>
            <person name="Inomata H."/>
            <person name="Amano Y."/>
            <person name="Miyakawa K."/>
            <person name="Tamaki H."/>
            <person name="Naganuma T."/>
            <person name="Kaneko K."/>
        </authorList>
    </citation>
    <scope>NUCLEOTIDE SEQUENCE [LARGE SCALE GENOMIC DNA]</scope>
    <source>
        <strain evidence="10 11">HN2</strain>
    </source>
</reference>
<keyword evidence="11" id="KW-1185">Reference proteome</keyword>
<feature type="domain" description="Acyl-ACP thioesterase N-terminal hotdog" evidence="8">
    <location>
        <begin position="7"/>
        <end position="131"/>
    </location>
</feature>
<evidence type="ECO:0000259" key="9">
    <source>
        <dbReference type="Pfam" id="PF20791"/>
    </source>
</evidence>
<evidence type="ECO:0000256" key="4">
    <source>
        <dbReference type="ARBA" id="ARBA00022832"/>
    </source>
</evidence>
<dbReference type="PANTHER" id="PTHR31727">
    <property type="entry name" value="OLEOYL-ACYL CARRIER PROTEIN THIOESTERASE 1, CHLOROPLASTIC"/>
    <property type="match status" value="1"/>
</dbReference>
<evidence type="ECO:0000313" key="11">
    <source>
        <dbReference type="Proteomes" id="UP000503840"/>
    </source>
</evidence>
<keyword evidence="6" id="KW-0443">Lipid metabolism</keyword>
<evidence type="ECO:0000256" key="7">
    <source>
        <dbReference type="ARBA" id="ARBA00023160"/>
    </source>
</evidence>
<dbReference type="GO" id="GO:0000036">
    <property type="term" value="F:acyl carrier activity"/>
    <property type="evidence" value="ECO:0007669"/>
    <property type="project" value="TreeGrafter"/>
</dbReference>
<evidence type="ECO:0000256" key="1">
    <source>
        <dbReference type="ARBA" id="ARBA00006500"/>
    </source>
</evidence>
<keyword evidence="2" id="KW-0444">Lipid biosynthesis</keyword>
<comment type="caution">
    <text evidence="10">The sequence shown here is derived from an EMBL/GenBank/DDBJ whole genome shotgun (WGS) entry which is preliminary data.</text>
</comment>
<keyword evidence="7" id="KW-0275">Fatty acid biosynthesis</keyword>